<evidence type="ECO:0000256" key="4">
    <source>
        <dbReference type="SAM" id="MobiDB-lite"/>
    </source>
</evidence>
<evidence type="ECO:0000256" key="2">
    <source>
        <dbReference type="ARBA" id="ARBA00023043"/>
    </source>
</evidence>
<feature type="region of interest" description="Disordered" evidence="4">
    <location>
        <begin position="171"/>
        <end position="195"/>
    </location>
</feature>
<evidence type="ECO:0000256" key="3">
    <source>
        <dbReference type="PROSITE-ProRule" id="PRU00023"/>
    </source>
</evidence>
<dbReference type="Gene3D" id="1.25.40.20">
    <property type="entry name" value="Ankyrin repeat-containing domain"/>
    <property type="match status" value="1"/>
</dbReference>
<evidence type="ECO:0000313" key="6">
    <source>
        <dbReference type="EMBL" id="KAF5338259.1"/>
    </source>
</evidence>
<protein>
    <recommendedName>
        <fullName evidence="8">Ankyrin</fullName>
    </recommendedName>
</protein>
<dbReference type="PROSITE" id="PS50088">
    <property type="entry name" value="ANK_REPEAT"/>
    <property type="match status" value="1"/>
</dbReference>
<accession>A0A8H5CBK6</accession>
<dbReference type="PANTHER" id="PTHR24171">
    <property type="entry name" value="ANKYRIN REPEAT DOMAIN-CONTAINING PROTEIN 39-RELATED"/>
    <property type="match status" value="1"/>
</dbReference>
<dbReference type="SMART" id="SM00248">
    <property type="entry name" value="ANK"/>
    <property type="match status" value="2"/>
</dbReference>
<dbReference type="SUPFAM" id="SSF48403">
    <property type="entry name" value="Ankyrin repeat"/>
    <property type="match status" value="1"/>
</dbReference>
<dbReference type="EMBL" id="JAACJM010000379">
    <property type="protein sequence ID" value="KAF5327965.1"/>
    <property type="molecule type" value="Genomic_DNA"/>
</dbReference>
<keyword evidence="7" id="KW-1185">Reference proteome</keyword>
<comment type="caution">
    <text evidence="6">The sequence shown here is derived from an EMBL/GenBank/DDBJ whole genome shotgun (WGS) entry which is preliminary data.</text>
</comment>
<keyword evidence="1" id="KW-0677">Repeat</keyword>
<evidence type="ECO:0000256" key="1">
    <source>
        <dbReference type="ARBA" id="ARBA00022737"/>
    </source>
</evidence>
<dbReference type="Proteomes" id="UP000559256">
    <property type="component" value="Unassembled WGS sequence"/>
</dbReference>
<feature type="compositionally biased region" description="Gly residues" evidence="4">
    <location>
        <begin position="186"/>
        <end position="195"/>
    </location>
</feature>
<dbReference type="PROSITE" id="PS50297">
    <property type="entry name" value="ANK_REP_REGION"/>
    <property type="match status" value="1"/>
</dbReference>
<dbReference type="PANTHER" id="PTHR24171:SF8">
    <property type="entry name" value="BRCA1-ASSOCIATED RING DOMAIN PROTEIN 1"/>
    <property type="match status" value="1"/>
</dbReference>
<gene>
    <name evidence="6" type="ORF">D9758_012828</name>
    <name evidence="5" type="ORF">D9758_017755</name>
</gene>
<evidence type="ECO:0008006" key="8">
    <source>
        <dbReference type="Google" id="ProtNLM"/>
    </source>
</evidence>
<sequence length="195" mass="21640">MDVNMAVDMDVARRAAVFVGNGWSSFTSNIVYRRLVDDQRLLAAAREDNDDLIQEIFEDEESFDINYQDGLGNTALHYAVIHLSDAVLEHILSHDNCDVDPVNRIDQQTPLHLAVKISNSSARLHFVEQLLEAGADTTIKDKYGERAVDFIPDGPEGNEVRKLFRKEEARSMISKDDVASDDDGEPGSGSGSDDD</sequence>
<evidence type="ECO:0000313" key="7">
    <source>
        <dbReference type="Proteomes" id="UP000559256"/>
    </source>
</evidence>
<dbReference type="OrthoDB" id="9995210at2759"/>
<reference evidence="6 7" key="1">
    <citation type="journal article" date="2020" name="ISME J.">
        <title>Uncovering the hidden diversity of litter-decomposition mechanisms in mushroom-forming fungi.</title>
        <authorList>
            <person name="Floudas D."/>
            <person name="Bentzer J."/>
            <person name="Ahren D."/>
            <person name="Johansson T."/>
            <person name="Persson P."/>
            <person name="Tunlid A."/>
        </authorList>
    </citation>
    <scope>NUCLEOTIDE SEQUENCE [LARGE SCALE GENOMIC DNA]</scope>
    <source>
        <strain evidence="6 7">CBS 291.85</strain>
    </source>
</reference>
<dbReference type="Pfam" id="PF12796">
    <property type="entry name" value="Ank_2"/>
    <property type="match status" value="1"/>
</dbReference>
<dbReference type="GO" id="GO:0085020">
    <property type="term" value="P:protein K6-linked ubiquitination"/>
    <property type="evidence" value="ECO:0007669"/>
    <property type="project" value="TreeGrafter"/>
</dbReference>
<dbReference type="EMBL" id="JAACJM010000198">
    <property type="protein sequence ID" value="KAF5338259.1"/>
    <property type="molecule type" value="Genomic_DNA"/>
</dbReference>
<feature type="repeat" description="ANK" evidence="3">
    <location>
        <begin position="106"/>
        <end position="142"/>
    </location>
</feature>
<dbReference type="GO" id="GO:0004842">
    <property type="term" value="F:ubiquitin-protein transferase activity"/>
    <property type="evidence" value="ECO:0007669"/>
    <property type="project" value="TreeGrafter"/>
</dbReference>
<organism evidence="6 7">
    <name type="scientific">Tetrapyrgos nigripes</name>
    <dbReference type="NCBI Taxonomy" id="182062"/>
    <lineage>
        <taxon>Eukaryota</taxon>
        <taxon>Fungi</taxon>
        <taxon>Dikarya</taxon>
        <taxon>Basidiomycota</taxon>
        <taxon>Agaricomycotina</taxon>
        <taxon>Agaricomycetes</taxon>
        <taxon>Agaricomycetidae</taxon>
        <taxon>Agaricales</taxon>
        <taxon>Marasmiineae</taxon>
        <taxon>Marasmiaceae</taxon>
        <taxon>Tetrapyrgos</taxon>
    </lineage>
</organism>
<keyword evidence="2 3" id="KW-0040">ANK repeat</keyword>
<proteinExistence type="predicted"/>
<dbReference type="Gene3D" id="3.40.50.11350">
    <property type="match status" value="1"/>
</dbReference>
<name>A0A8H5CBK6_9AGAR</name>
<dbReference type="AlphaFoldDB" id="A0A8H5CBK6"/>
<evidence type="ECO:0000313" key="5">
    <source>
        <dbReference type="EMBL" id="KAF5327965.1"/>
    </source>
</evidence>
<dbReference type="InterPro" id="IPR036770">
    <property type="entry name" value="Ankyrin_rpt-contain_sf"/>
</dbReference>
<dbReference type="InterPro" id="IPR002110">
    <property type="entry name" value="Ankyrin_rpt"/>
</dbReference>